<keyword evidence="3 8" id="KW-0489">Methyltransferase</keyword>
<feature type="compositionally biased region" description="Low complexity" evidence="9">
    <location>
        <begin position="172"/>
        <end position="182"/>
    </location>
</feature>
<feature type="transmembrane region" description="Helical" evidence="8">
    <location>
        <begin position="16"/>
        <end position="37"/>
    </location>
</feature>
<gene>
    <name evidence="10" type="ORF">CRG98_034459</name>
</gene>
<dbReference type="PANTHER" id="PTHR10108:SF1102">
    <property type="entry name" value="METHYLTRANSFERASE PMT28-RELATED"/>
    <property type="match status" value="1"/>
</dbReference>
<keyword evidence="8" id="KW-0472">Membrane</keyword>
<dbReference type="STRING" id="22663.A0A2I0IMD9"/>
<feature type="compositionally biased region" description="Acidic residues" evidence="9">
    <location>
        <begin position="159"/>
        <end position="171"/>
    </location>
</feature>
<dbReference type="PANTHER" id="PTHR10108">
    <property type="entry name" value="SAM-DEPENDENT METHYLTRANSFERASE"/>
    <property type="match status" value="1"/>
</dbReference>
<evidence type="ECO:0000256" key="2">
    <source>
        <dbReference type="ARBA" id="ARBA00008361"/>
    </source>
</evidence>
<dbReference type="InterPro" id="IPR004159">
    <property type="entry name" value="Put_SAM_MeTrfase"/>
</dbReference>
<evidence type="ECO:0000256" key="9">
    <source>
        <dbReference type="SAM" id="MobiDB-lite"/>
    </source>
</evidence>
<dbReference type="GO" id="GO:0008168">
    <property type="term" value="F:methyltransferase activity"/>
    <property type="evidence" value="ECO:0007669"/>
    <property type="project" value="UniProtKB-UniRule"/>
</dbReference>
<dbReference type="GO" id="GO:0032259">
    <property type="term" value="P:methylation"/>
    <property type="evidence" value="ECO:0007669"/>
    <property type="project" value="UniProtKB-KW"/>
</dbReference>
<feature type="compositionally biased region" description="Basic and acidic residues" evidence="9">
    <location>
        <begin position="198"/>
        <end position="208"/>
    </location>
</feature>
<keyword evidence="8" id="KW-0812">Transmembrane</keyword>
<dbReference type="CDD" id="cd02440">
    <property type="entry name" value="AdoMet_MTases"/>
    <property type="match status" value="1"/>
</dbReference>
<dbReference type="GO" id="GO:0005802">
    <property type="term" value="C:trans-Golgi network"/>
    <property type="evidence" value="ECO:0007669"/>
    <property type="project" value="TreeGrafter"/>
</dbReference>
<dbReference type="SUPFAM" id="SSF53335">
    <property type="entry name" value="S-adenosyl-L-methionine-dependent methyltransferases"/>
    <property type="match status" value="1"/>
</dbReference>
<comment type="similarity">
    <text evidence="2 8">Belongs to the methyltransferase superfamily.</text>
</comment>
<keyword evidence="11" id="KW-1185">Reference proteome</keyword>
<feature type="region of interest" description="Disordered" evidence="9">
    <location>
        <begin position="44"/>
        <end position="221"/>
    </location>
</feature>
<sequence>MSLAPLARHAKRPQGFCVKVTAVAVLGLCFIVVWSIFSSPSTSVTTQRESFDDINEPVSEDKKVIDSSRTRPSKEEPVKHEKTGEDDMRGRSESDLERIEQKPVNRSVSSPPDVHQSGPTKRGKHAAKPKKERSEIKLPNEGENDKEGSEESEVKEGEDGGDEEVVIDNGDDNSNTESETNGGTEGNGDLVESVDSEGVEKAEGESEGSKVPGKKRKAKGPVFDPKARWSWKICRTRSKHNYIPCIDNESGRFQSYRHSERSCPRTPPMCLVPLPRGGYGTPVKWPESKMKMVPDIEWGKNIRVVLDIGCTDSSFAASLLDKDVIILSLGLKDDLVDLAQVALERGFPTIISPFATRRLPFPSMVFDAIHCGGCNILWHHRGGRLLLEMNRILRPSGYFILSSKHESIEEEEAMSTLTASICWNILAHKTDEVSEVGVKVYQKPESNDIYELRRKKNPPLCKESENPNAAW</sequence>
<keyword evidence="4 8" id="KW-0808">Transferase</keyword>
<feature type="compositionally biased region" description="Basic residues" evidence="9">
    <location>
        <begin position="121"/>
        <end position="131"/>
    </location>
</feature>
<organism evidence="10 11">
    <name type="scientific">Punica granatum</name>
    <name type="common">Pomegranate</name>
    <dbReference type="NCBI Taxonomy" id="22663"/>
    <lineage>
        <taxon>Eukaryota</taxon>
        <taxon>Viridiplantae</taxon>
        <taxon>Streptophyta</taxon>
        <taxon>Embryophyta</taxon>
        <taxon>Tracheophyta</taxon>
        <taxon>Spermatophyta</taxon>
        <taxon>Magnoliopsida</taxon>
        <taxon>eudicotyledons</taxon>
        <taxon>Gunneridae</taxon>
        <taxon>Pentapetalae</taxon>
        <taxon>rosids</taxon>
        <taxon>malvids</taxon>
        <taxon>Myrtales</taxon>
        <taxon>Lythraceae</taxon>
        <taxon>Punica</taxon>
    </lineage>
</organism>
<evidence type="ECO:0000256" key="6">
    <source>
        <dbReference type="ARBA" id="ARBA00023180"/>
    </source>
</evidence>
<dbReference type="GO" id="GO:0005768">
    <property type="term" value="C:endosome"/>
    <property type="evidence" value="ECO:0007669"/>
    <property type="project" value="TreeGrafter"/>
</dbReference>
<proteinExistence type="inferred from homology"/>
<keyword evidence="8" id="KW-1133">Transmembrane helix</keyword>
<evidence type="ECO:0000256" key="5">
    <source>
        <dbReference type="ARBA" id="ARBA00022968"/>
    </source>
</evidence>
<evidence type="ECO:0000256" key="4">
    <source>
        <dbReference type="ARBA" id="ARBA00022679"/>
    </source>
</evidence>
<protein>
    <recommendedName>
        <fullName evidence="8">Methyltransferase</fullName>
        <ecNumber evidence="8">2.1.1.-</ecNumber>
    </recommendedName>
</protein>
<comment type="subcellular location">
    <subcellularLocation>
        <location evidence="7">Endomembrane system</location>
        <topology evidence="7">Single-pass membrane protein</topology>
    </subcellularLocation>
    <subcellularLocation>
        <location evidence="1 8">Membrane</location>
        <topology evidence="1 8">Single-pass type II membrane protein</topology>
    </subcellularLocation>
</comment>
<evidence type="ECO:0000256" key="3">
    <source>
        <dbReference type="ARBA" id="ARBA00022603"/>
    </source>
</evidence>
<feature type="compositionally biased region" description="Basic and acidic residues" evidence="9">
    <location>
        <begin position="59"/>
        <end position="103"/>
    </location>
</feature>
<dbReference type="InterPro" id="IPR029063">
    <property type="entry name" value="SAM-dependent_MTases_sf"/>
</dbReference>
<dbReference type="GO" id="GO:0016020">
    <property type="term" value="C:membrane"/>
    <property type="evidence" value="ECO:0007669"/>
    <property type="project" value="UniProtKB-SubCell"/>
</dbReference>
<dbReference type="AlphaFoldDB" id="A0A2I0IMD9"/>
<dbReference type="Gene3D" id="3.40.50.150">
    <property type="entry name" value="Vaccinia Virus protein VP39"/>
    <property type="match status" value="1"/>
</dbReference>
<dbReference type="EMBL" id="PGOL01002776">
    <property type="protein sequence ID" value="PKI45155.1"/>
    <property type="molecule type" value="Genomic_DNA"/>
</dbReference>
<evidence type="ECO:0000256" key="1">
    <source>
        <dbReference type="ARBA" id="ARBA00004606"/>
    </source>
</evidence>
<accession>A0A2I0IMD9</accession>
<keyword evidence="5 8" id="KW-0735">Signal-anchor</keyword>
<comment type="caution">
    <text evidence="10">The sequence shown here is derived from an EMBL/GenBank/DDBJ whole genome shotgun (WGS) entry which is preliminary data.</text>
</comment>
<dbReference type="EC" id="2.1.1.-" evidence="8"/>
<dbReference type="Proteomes" id="UP000233551">
    <property type="component" value="Unassembled WGS sequence"/>
</dbReference>
<dbReference type="Pfam" id="PF03141">
    <property type="entry name" value="Methyltransf_29"/>
    <property type="match status" value="1"/>
</dbReference>
<evidence type="ECO:0000313" key="10">
    <source>
        <dbReference type="EMBL" id="PKI45155.1"/>
    </source>
</evidence>
<evidence type="ECO:0000313" key="11">
    <source>
        <dbReference type="Proteomes" id="UP000233551"/>
    </source>
</evidence>
<evidence type="ECO:0000256" key="7">
    <source>
        <dbReference type="ARBA" id="ARBA00037847"/>
    </source>
</evidence>
<reference evidence="10 11" key="1">
    <citation type="submission" date="2017-11" db="EMBL/GenBank/DDBJ databases">
        <title>De-novo sequencing of pomegranate (Punica granatum L.) genome.</title>
        <authorList>
            <person name="Akparov Z."/>
            <person name="Amiraslanov A."/>
            <person name="Hajiyeva S."/>
            <person name="Abbasov M."/>
            <person name="Kaur K."/>
            <person name="Hamwieh A."/>
            <person name="Solovyev V."/>
            <person name="Salamov A."/>
            <person name="Braich B."/>
            <person name="Kosarev P."/>
            <person name="Mahmoud A."/>
            <person name="Hajiyev E."/>
            <person name="Babayeva S."/>
            <person name="Izzatullayeva V."/>
            <person name="Mammadov A."/>
            <person name="Mammadov A."/>
            <person name="Sharifova S."/>
            <person name="Ojaghi J."/>
            <person name="Eynullazada K."/>
            <person name="Bayramov B."/>
            <person name="Abdulazimova A."/>
            <person name="Shahmuradov I."/>
        </authorList>
    </citation>
    <scope>NUCLEOTIDE SEQUENCE [LARGE SCALE GENOMIC DNA]</scope>
    <source>
        <strain evidence="11">cv. AG2017</strain>
        <tissue evidence="10">Leaf</tissue>
    </source>
</reference>
<evidence type="ECO:0000256" key="8">
    <source>
        <dbReference type="RuleBase" id="RU366043"/>
    </source>
</evidence>
<feature type="compositionally biased region" description="Basic and acidic residues" evidence="9">
    <location>
        <begin position="132"/>
        <end position="158"/>
    </location>
</feature>
<name>A0A2I0IMD9_PUNGR</name>
<keyword evidence="6 8" id="KW-0325">Glycoprotein</keyword>